<evidence type="ECO:0000313" key="11">
    <source>
        <dbReference type="EMBL" id="KIM97284.1"/>
    </source>
</evidence>
<keyword evidence="5 8" id="KW-0456">Lyase</keyword>
<comment type="similarity">
    <text evidence="1">Belongs to the metallo-dependent hydrolases superfamily. ACMSD family.</text>
</comment>
<evidence type="ECO:0000256" key="1">
    <source>
        <dbReference type="ARBA" id="ARBA00005871"/>
    </source>
</evidence>
<evidence type="ECO:0000313" key="12">
    <source>
        <dbReference type="Proteomes" id="UP000054321"/>
    </source>
</evidence>
<dbReference type="EC" id="4.1.1.52" evidence="7"/>
<dbReference type="GO" id="GO:0047596">
    <property type="term" value="F:6-methylsalicylate decarboxylase activity"/>
    <property type="evidence" value="ECO:0007669"/>
    <property type="project" value="UniProtKB-EC"/>
</dbReference>
<dbReference type="Gene3D" id="3.20.20.140">
    <property type="entry name" value="Metal-dependent hydrolases"/>
    <property type="match status" value="1"/>
</dbReference>
<keyword evidence="9" id="KW-0732">Signal</keyword>
<feature type="signal peptide" evidence="9">
    <location>
        <begin position="1"/>
        <end position="17"/>
    </location>
</feature>
<evidence type="ECO:0000256" key="5">
    <source>
        <dbReference type="ARBA" id="ARBA00023239"/>
    </source>
</evidence>
<dbReference type="GO" id="GO:0016787">
    <property type="term" value="F:hydrolase activity"/>
    <property type="evidence" value="ECO:0007669"/>
    <property type="project" value="InterPro"/>
</dbReference>
<gene>
    <name evidence="11" type="ORF">OIDMADRAFT_32299</name>
</gene>
<dbReference type="InParanoid" id="A0A0C3H1P2"/>
<keyword evidence="12" id="KW-1185">Reference proteome</keyword>
<evidence type="ECO:0000256" key="7">
    <source>
        <dbReference type="ARBA" id="ARBA00038889"/>
    </source>
</evidence>
<name>A0A0C3H1P2_OIDMZ</name>
<comment type="catalytic activity">
    <reaction evidence="6">
        <text>6-methylsalicylate + H(+) = 3-methylphenol + CO2</text>
        <dbReference type="Rhea" id="RHEA:23112"/>
        <dbReference type="ChEBI" id="CHEBI:15378"/>
        <dbReference type="ChEBI" id="CHEBI:16526"/>
        <dbReference type="ChEBI" id="CHEBI:17231"/>
        <dbReference type="ChEBI" id="CHEBI:36658"/>
        <dbReference type="EC" id="4.1.1.52"/>
    </reaction>
    <physiologicalReaction direction="left-to-right" evidence="6">
        <dbReference type="Rhea" id="RHEA:23113"/>
    </physiologicalReaction>
</comment>
<accession>A0A0C3H1P2</accession>
<dbReference type="HOGENOM" id="CLU_039329_2_1_1"/>
<evidence type="ECO:0000256" key="3">
    <source>
        <dbReference type="ARBA" id="ARBA00022793"/>
    </source>
</evidence>
<dbReference type="PANTHER" id="PTHR21240">
    <property type="entry name" value="2-AMINO-3-CARBOXYLMUCONATE-6-SEMIALDEHYDE DECARBOXYLASE"/>
    <property type="match status" value="1"/>
</dbReference>
<dbReference type="STRING" id="913774.A0A0C3H1P2"/>
<organism evidence="11 12">
    <name type="scientific">Oidiodendron maius (strain Zn)</name>
    <dbReference type="NCBI Taxonomy" id="913774"/>
    <lineage>
        <taxon>Eukaryota</taxon>
        <taxon>Fungi</taxon>
        <taxon>Dikarya</taxon>
        <taxon>Ascomycota</taxon>
        <taxon>Pezizomycotina</taxon>
        <taxon>Leotiomycetes</taxon>
        <taxon>Leotiomycetes incertae sedis</taxon>
        <taxon>Myxotrichaceae</taxon>
        <taxon>Oidiodendron</taxon>
    </lineage>
</organism>
<dbReference type="GO" id="GO:0005829">
    <property type="term" value="C:cytosol"/>
    <property type="evidence" value="ECO:0007669"/>
    <property type="project" value="TreeGrafter"/>
</dbReference>
<evidence type="ECO:0000259" key="10">
    <source>
        <dbReference type="Pfam" id="PF04909"/>
    </source>
</evidence>
<dbReference type="GO" id="GO:0046872">
    <property type="term" value="F:metal ion binding"/>
    <property type="evidence" value="ECO:0007669"/>
    <property type="project" value="UniProtKB-KW"/>
</dbReference>
<dbReference type="PANTHER" id="PTHR21240:SF29">
    <property type="entry name" value="AMIDOHYDROLASE-RELATED DOMAIN-CONTAINING PROTEIN"/>
    <property type="match status" value="1"/>
</dbReference>
<sequence>MILFFAIHLILFGLGEAITESQPGKLTSCDLASWTLTNTHIHAIPPAYAAAIAATGGDPSGFPTPDWSLNGTLASLDQVGSARGILSISSPGVPIAGTGKAARKLCRELNIYMEGLVRQIPSRLDFFAALPDWRDVNGTLAEIEWIFCIQKRAVGVGFYTGYGDKLPGDPMFKPIWDRLEQLKALTFMHPGVMEVKPLYIGGFLPQAIVDFPQQTTRAAVDLVLSGTRSRTPNVDMILSHAGGTLPFISERVVGSLIVPQIANSATVNIAQVASEFARYYYDIALGGTSTQLNGLLDITSPSHVLMGSDYPYTPQIGIQADQALYLAWAATHPQMGPEVLTANAKREILARRIT</sequence>
<keyword evidence="4" id="KW-0862">Zinc</keyword>
<dbReference type="SUPFAM" id="SSF51556">
    <property type="entry name" value="Metallo-dependent hydrolases"/>
    <property type="match status" value="1"/>
</dbReference>
<protein>
    <recommendedName>
        <fullName evidence="7">6-methylsalicylate decarboxylase</fullName>
        <ecNumber evidence="7">4.1.1.52</ecNumber>
    </recommendedName>
</protein>
<dbReference type="EMBL" id="KN832882">
    <property type="protein sequence ID" value="KIM97284.1"/>
    <property type="molecule type" value="Genomic_DNA"/>
</dbReference>
<feature type="domain" description="Amidohydrolase-related" evidence="10">
    <location>
        <begin position="101"/>
        <end position="344"/>
    </location>
</feature>
<dbReference type="InterPro" id="IPR032465">
    <property type="entry name" value="ACMSD"/>
</dbReference>
<dbReference type="OrthoDB" id="2832284at2759"/>
<dbReference type="Pfam" id="PF04909">
    <property type="entry name" value="Amidohydro_2"/>
    <property type="match status" value="1"/>
</dbReference>
<reference evidence="11 12" key="1">
    <citation type="submission" date="2014-04" db="EMBL/GenBank/DDBJ databases">
        <authorList>
            <consortium name="DOE Joint Genome Institute"/>
            <person name="Kuo A."/>
            <person name="Martino E."/>
            <person name="Perotto S."/>
            <person name="Kohler A."/>
            <person name="Nagy L.G."/>
            <person name="Floudas D."/>
            <person name="Copeland A."/>
            <person name="Barry K.W."/>
            <person name="Cichocki N."/>
            <person name="Veneault-Fourrey C."/>
            <person name="LaButti K."/>
            <person name="Lindquist E.A."/>
            <person name="Lipzen A."/>
            <person name="Lundell T."/>
            <person name="Morin E."/>
            <person name="Murat C."/>
            <person name="Sun H."/>
            <person name="Tunlid A."/>
            <person name="Henrissat B."/>
            <person name="Grigoriev I.V."/>
            <person name="Hibbett D.S."/>
            <person name="Martin F."/>
            <person name="Nordberg H.P."/>
            <person name="Cantor M.N."/>
            <person name="Hua S.X."/>
        </authorList>
    </citation>
    <scope>NUCLEOTIDE SEQUENCE [LARGE SCALE GENOMIC DNA]</scope>
    <source>
        <strain evidence="11 12">Zn</strain>
    </source>
</reference>
<dbReference type="AlphaFoldDB" id="A0A0C3H1P2"/>
<evidence type="ECO:0000256" key="4">
    <source>
        <dbReference type="ARBA" id="ARBA00022833"/>
    </source>
</evidence>
<keyword evidence="2" id="KW-0479">Metal-binding</keyword>
<dbReference type="InterPro" id="IPR032466">
    <property type="entry name" value="Metal_Hydrolase"/>
</dbReference>
<dbReference type="InterPro" id="IPR006680">
    <property type="entry name" value="Amidohydro-rel"/>
</dbReference>
<evidence type="ECO:0000256" key="2">
    <source>
        <dbReference type="ARBA" id="ARBA00022723"/>
    </source>
</evidence>
<evidence type="ECO:0000256" key="8">
    <source>
        <dbReference type="RuleBase" id="RU366045"/>
    </source>
</evidence>
<feature type="chain" id="PRO_5002174669" description="6-methylsalicylate decarboxylase" evidence="9">
    <location>
        <begin position="18"/>
        <end position="354"/>
    </location>
</feature>
<dbReference type="GO" id="GO:0019748">
    <property type="term" value="P:secondary metabolic process"/>
    <property type="evidence" value="ECO:0007669"/>
    <property type="project" value="TreeGrafter"/>
</dbReference>
<proteinExistence type="inferred from homology"/>
<keyword evidence="3 8" id="KW-0210">Decarboxylase</keyword>
<evidence type="ECO:0000256" key="9">
    <source>
        <dbReference type="SAM" id="SignalP"/>
    </source>
</evidence>
<evidence type="ECO:0000256" key="6">
    <source>
        <dbReference type="ARBA" id="ARBA00036832"/>
    </source>
</evidence>
<dbReference type="Proteomes" id="UP000054321">
    <property type="component" value="Unassembled WGS sequence"/>
</dbReference>
<reference evidence="12" key="2">
    <citation type="submission" date="2015-01" db="EMBL/GenBank/DDBJ databases">
        <title>Evolutionary Origins and Diversification of the Mycorrhizal Mutualists.</title>
        <authorList>
            <consortium name="DOE Joint Genome Institute"/>
            <consortium name="Mycorrhizal Genomics Consortium"/>
            <person name="Kohler A."/>
            <person name="Kuo A."/>
            <person name="Nagy L.G."/>
            <person name="Floudas D."/>
            <person name="Copeland A."/>
            <person name="Barry K.W."/>
            <person name="Cichocki N."/>
            <person name="Veneault-Fourrey C."/>
            <person name="LaButti K."/>
            <person name="Lindquist E.A."/>
            <person name="Lipzen A."/>
            <person name="Lundell T."/>
            <person name="Morin E."/>
            <person name="Murat C."/>
            <person name="Riley R."/>
            <person name="Ohm R."/>
            <person name="Sun H."/>
            <person name="Tunlid A."/>
            <person name="Henrissat B."/>
            <person name="Grigoriev I.V."/>
            <person name="Hibbett D.S."/>
            <person name="Martin F."/>
        </authorList>
    </citation>
    <scope>NUCLEOTIDE SEQUENCE [LARGE SCALE GENOMIC DNA]</scope>
    <source>
        <strain evidence="12">Zn</strain>
    </source>
</reference>